<dbReference type="InterPro" id="IPR044286">
    <property type="entry name" value="SINL_plant"/>
</dbReference>
<reference evidence="1 2" key="1">
    <citation type="journal article" date="2022" name="Nat. Plants">
        <title>Genomes of leafy and leafless Platanthera orchids illuminate the evolution of mycoheterotrophy.</title>
        <authorList>
            <person name="Li M.H."/>
            <person name="Liu K.W."/>
            <person name="Li Z."/>
            <person name="Lu H.C."/>
            <person name="Ye Q.L."/>
            <person name="Zhang D."/>
            <person name="Wang J.Y."/>
            <person name="Li Y.F."/>
            <person name="Zhong Z.M."/>
            <person name="Liu X."/>
            <person name="Yu X."/>
            <person name="Liu D.K."/>
            <person name="Tu X.D."/>
            <person name="Liu B."/>
            <person name="Hao Y."/>
            <person name="Liao X.Y."/>
            <person name="Jiang Y.T."/>
            <person name="Sun W.H."/>
            <person name="Chen J."/>
            <person name="Chen Y.Q."/>
            <person name="Ai Y."/>
            <person name="Zhai J.W."/>
            <person name="Wu S.S."/>
            <person name="Zhou Z."/>
            <person name="Hsiao Y.Y."/>
            <person name="Wu W.L."/>
            <person name="Chen Y.Y."/>
            <person name="Lin Y.F."/>
            <person name="Hsu J.L."/>
            <person name="Li C.Y."/>
            <person name="Wang Z.W."/>
            <person name="Zhao X."/>
            <person name="Zhong W.Y."/>
            <person name="Ma X.K."/>
            <person name="Ma L."/>
            <person name="Huang J."/>
            <person name="Chen G.Z."/>
            <person name="Huang M.Z."/>
            <person name="Huang L."/>
            <person name="Peng D.H."/>
            <person name="Luo Y.B."/>
            <person name="Zou S.Q."/>
            <person name="Chen S.P."/>
            <person name="Lan S."/>
            <person name="Tsai W.C."/>
            <person name="Van de Peer Y."/>
            <person name="Liu Z.J."/>
        </authorList>
    </citation>
    <scope>NUCLEOTIDE SEQUENCE [LARGE SCALE GENOMIC DNA]</scope>
    <source>
        <strain evidence="1">Lor288</strain>
    </source>
</reference>
<comment type="caution">
    <text evidence="1">The sequence shown here is derived from an EMBL/GenBank/DDBJ whole genome shotgun (WGS) entry which is preliminary data.</text>
</comment>
<dbReference type="EMBL" id="JBBWWR010000006">
    <property type="protein sequence ID" value="KAK8965292.1"/>
    <property type="molecule type" value="Genomic_DNA"/>
</dbReference>
<dbReference type="Proteomes" id="UP001412067">
    <property type="component" value="Unassembled WGS sequence"/>
</dbReference>
<sequence>MKKFVYNRPFSFLLKKNEPFMFLLGQNSQLFLLLNTFNTHPGKALFVICIDSSTTKPIFTYDLTVHSKGSSLQLKTSVEKVKKWDGLNPPKPILMVPDNFYTSQDEMHLSVCIRKAD</sequence>
<dbReference type="PANTHER" id="PTHR46632">
    <property type="entry name" value="E3 UBIQUITIN-PROTEIN LIGASE SINA-LIKE 4"/>
    <property type="match status" value="1"/>
</dbReference>
<gene>
    <name evidence="1" type="ORF">KSP40_PGU014184</name>
</gene>
<keyword evidence="2" id="KW-1185">Reference proteome</keyword>
<name>A0ABR2MMD6_9ASPA</name>
<dbReference type="PANTHER" id="PTHR46632:SF16">
    <property type="entry name" value="E3 UBIQUITIN-PROTEIN LIGASE SINA-LIKE 10"/>
    <property type="match status" value="1"/>
</dbReference>
<accession>A0ABR2MMD6</accession>
<proteinExistence type="predicted"/>
<organism evidence="1 2">
    <name type="scientific">Platanthera guangdongensis</name>
    <dbReference type="NCBI Taxonomy" id="2320717"/>
    <lineage>
        <taxon>Eukaryota</taxon>
        <taxon>Viridiplantae</taxon>
        <taxon>Streptophyta</taxon>
        <taxon>Embryophyta</taxon>
        <taxon>Tracheophyta</taxon>
        <taxon>Spermatophyta</taxon>
        <taxon>Magnoliopsida</taxon>
        <taxon>Liliopsida</taxon>
        <taxon>Asparagales</taxon>
        <taxon>Orchidaceae</taxon>
        <taxon>Orchidoideae</taxon>
        <taxon>Orchideae</taxon>
        <taxon>Orchidinae</taxon>
        <taxon>Platanthera</taxon>
    </lineage>
</organism>
<protein>
    <submittedName>
        <fullName evidence="1">Uncharacterized protein</fullName>
    </submittedName>
</protein>
<evidence type="ECO:0000313" key="1">
    <source>
        <dbReference type="EMBL" id="KAK8965292.1"/>
    </source>
</evidence>
<evidence type="ECO:0000313" key="2">
    <source>
        <dbReference type="Proteomes" id="UP001412067"/>
    </source>
</evidence>